<name>A0A812RVZ0_9DINO</name>
<feature type="transmembrane region" description="Helical" evidence="5">
    <location>
        <begin position="478"/>
        <end position="498"/>
    </location>
</feature>
<feature type="transmembrane region" description="Helical" evidence="5">
    <location>
        <begin position="284"/>
        <end position="304"/>
    </location>
</feature>
<dbReference type="GO" id="GO:0019825">
    <property type="term" value="F:oxygen binding"/>
    <property type="evidence" value="ECO:0007669"/>
    <property type="project" value="InterPro"/>
</dbReference>
<keyword evidence="3" id="KW-0479">Metal-binding</keyword>
<dbReference type="AlphaFoldDB" id="A0A812RVZ0"/>
<keyword evidence="4" id="KW-0408">Iron</keyword>
<feature type="transmembrane region" description="Helical" evidence="5">
    <location>
        <begin position="451"/>
        <end position="471"/>
    </location>
</feature>
<comment type="caution">
    <text evidence="6">The sequence shown here is derived from an EMBL/GenBank/DDBJ whole genome shotgun (WGS) entry which is preliminary data.</text>
</comment>
<dbReference type="PANTHER" id="PTHR43596">
    <property type="entry name" value="ADP,ATP CARRIER PROTEIN"/>
    <property type="match status" value="1"/>
</dbReference>
<dbReference type="GO" id="GO:0020037">
    <property type="term" value="F:heme binding"/>
    <property type="evidence" value="ECO:0007669"/>
    <property type="project" value="InterPro"/>
</dbReference>
<keyword evidence="1" id="KW-0813">Transport</keyword>
<feature type="transmembrane region" description="Helical" evidence="5">
    <location>
        <begin position="193"/>
        <end position="213"/>
    </location>
</feature>
<reference evidence="6" key="1">
    <citation type="submission" date="2021-02" db="EMBL/GenBank/DDBJ databases">
        <authorList>
            <person name="Dougan E. K."/>
            <person name="Rhodes N."/>
            <person name="Thang M."/>
            <person name="Chan C."/>
        </authorList>
    </citation>
    <scope>NUCLEOTIDE SEQUENCE</scope>
</reference>
<dbReference type="PANTHER" id="PTHR43596:SF1">
    <property type="entry name" value="ADP,ATP CARRIER PROTEIN"/>
    <property type="match status" value="1"/>
</dbReference>
<sequence length="614" mass="67611">MPQAIANVGLHYLEHPGGPDSVFEKLGGQEALVKFVDGFYNMMASDKDMKKFFENRNLVHLKKRTVDYLGGLWGGQAYRGPDLFLAHTGLGVTVKIFELMMKCVEKQLKVMKVDKALAKQIVSDITSMKEPLCDPTGKLAKAQLLRELPNEWRVAYLFFALALMLVLGTGLMINPATISTFVDSVGVDQQPVAQTYLPLVLFPILFLYNFLWAALRSPQLLVAVVCTVYCVIYTFIAVRSLMRPHIEPWLAWVLFYATNTKSVLFPVMLWSVMNDLSSTQYSKVAYPALVFAGQVGGLAGSLYATFVHRVGGTSGLLVVQAAALALIAALVWFACRLAARASPDPVALETSLQPVAGTGMDEARAPLAGTVQRNGCVVGLRAAVRKLWESVEGIALILSRPFVAGIFWIACAHLVPRVILDYQGTALTNERWPRKVDGHTVPGNKDRQTAFFAWCNVANTIGTGLLSMFGLRSLIERGGLLLTLLALPIAMVISVLLVCFYHNFWTVQAVLVVVNVIQYALNGPSREMLYVRTSKSIKYKAKSWSDMYGNFLQKTIGALINLHVNREEEACQPNCFNPIFTGSFTVGWVVVWAIIAGLLGVKHAQLVRDDEVVS</sequence>
<accession>A0A812RVZ0</accession>
<dbReference type="InterPro" id="IPR009050">
    <property type="entry name" value="Globin-like_sf"/>
</dbReference>
<evidence type="ECO:0000313" key="6">
    <source>
        <dbReference type="EMBL" id="CAE7453545.1"/>
    </source>
</evidence>
<dbReference type="SUPFAM" id="SSF46458">
    <property type="entry name" value="Globin-like"/>
    <property type="match status" value="1"/>
</dbReference>
<feature type="transmembrane region" description="Helical" evidence="5">
    <location>
        <begin position="220"/>
        <end position="238"/>
    </location>
</feature>
<evidence type="ECO:0008006" key="8">
    <source>
        <dbReference type="Google" id="ProtNLM"/>
    </source>
</evidence>
<feature type="transmembrane region" description="Helical" evidence="5">
    <location>
        <begin position="316"/>
        <end position="335"/>
    </location>
</feature>
<keyword evidence="5" id="KW-0812">Transmembrane</keyword>
<evidence type="ECO:0000256" key="5">
    <source>
        <dbReference type="SAM" id="Phobius"/>
    </source>
</evidence>
<dbReference type="InterPro" id="IPR012292">
    <property type="entry name" value="Globin/Proto"/>
</dbReference>
<keyword evidence="5" id="KW-0472">Membrane</keyword>
<dbReference type="OrthoDB" id="194566at2759"/>
<proteinExistence type="predicted"/>
<dbReference type="SUPFAM" id="SSF103473">
    <property type="entry name" value="MFS general substrate transporter"/>
    <property type="match status" value="2"/>
</dbReference>
<dbReference type="Pfam" id="PF01152">
    <property type="entry name" value="Bac_globin"/>
    <property type="match status" value="1"/>
</dbReference>
<dbReference type="CDD" id="cd00454">
    <property type="entry name" value="TrHb1_N"/>
    <property type="match status" value="1"/>
</dbReference>
<feature type="transmembrane region" description="Helical" evidence="5">
    <location>
        <begin position="250"/>
        <end position="272"/>
    </location>
</feature>
<protein>
    <recommendedName>
        <fullName evidence="8">ADP,ATP carrier protein</fullName>
    </recommendedName>
</protein>
<dbReference type="InterPro" id="IPR036259">
    <property type="entry name" value="MFS_trans_sf"/>
</dbReference>
<dbReference type="EMBL" id="CAJNDS010002373">
    <property type="protein sequence ID" value="CAE7453545.1"/>
    <property type="molecule type" value="Genomic_DNA"/>
</dbReference>
<evidence type="ECO:0000313" key="7">
    <source>
        <dbReference type="Proteomes" id="UP000604046"/>
    </source>
</evidence>
<evidence type="ECO:0000256" key="2">
    <source>
        <dbReference type="ARBA" id="ARBA00022617"/>
    </source>
</evidence>
<gene>
    <name evidence="6" type="ORF">SNAT2548_LOCUS24890</name>
</gene>
<evidence type="ECO:0000256" key="4">
    <source>
        <dbReference type="ARBA" id="ARBA00023004"/>
    </source>
</evidence>
<keyword evidence="2" id="KW-0349">Heme</keyword>
<evidence type="ECO:0000256" key="1">
    <source>
        <dbReference type="ARBA" id="ARBA00022448"/>
    </source>
</evidence>
<dbReference type="Gene3D" id="1.10.490.10">
    <property type="entry name" value="Globins"/>
    <property type="match status" value="1"/>
</dbReference>
<keyword evidence="5" id="KW-1133">Transmembrane helix</keyword>
<organism evidence="6 7">
    <name type="scientific">Symbiodinium natans</name>
    <dbReference type="NCBI Taxonomy" id="878477"/>
    <lineage>
        <taxon>Eukaryota</taxon>
        <taxon>Sar</taxon>
        <taxon>Alveolata</taxon>
        <taxon>Dinophyceae</taxon>
        <taxon>Suessiales</taxon>
        <taxon>Symbiodiniaceae</taxon>
        <taxon>Symbiodinium</taxon>
    </lineage>
</organism>
<feature type="transmembrane region" description="Helical" evidence="5">
    <location>
        <begin position="154"/>
        <end position="173"/>
    </location>
</feature>
<feature type="transmembrane region" description="Helical" evidence="5">
    <location>
        <begin position="394"/>
        <end position="415"/>
    </location>
</feature>
<feature type="transmembrane region" description="Helical" evidence="5">
    <location>
        <begin position="504"/>
        <end position="522"/>
    </location>
</feature>
<keyword evidence="7" id="KW-1185">Reference proteome</keyword>
<dbReference type="GO" id="GO:0046872">
    <property type="term" value="F:metal ion binding"/>
    <property type="evidence" value="ECO:0007669"/>
    <property type="project" value="UniProtKB-KW"/>
</dbReference>
<dbReference type="Proteomes" id="UP000604046">
    <property type="component" value="Unassembled WGS sequence"/>
</dbReference>
<evidence type="ECO:0000256" key="3">
    <source>
        <dbReference type="ARBA" id="ARBA00022723"/>
    </source>
</evidence>
<dbReference type="InterPro" id="IPR001486">
    <property type="entry name" value="Hemoglobin_trunc"/>
</dbReference>